<dbReference type="GeneID" id="113708668"/>
<dbReference type="Proteomes" id="UP001652660">
    <property type="component" value="Chromosome 9c"/>
</dbReference>
<dbReference type="InterPro" id="IPR038192">
    <property type="entry name" value="CSTF_C_sf"/>
</dbReference>
<feature type="region of interest" description="Disordered" evidence="4">
    <location>
        <begin position="85"/>
        <end position="104"/>
    </location>
</feature>
<accession>A0A6P6U9C0</accession>
<dbReference type="GO" id="GO:0003729">
    <property type="term" value="F:mRNA binding"/>
    <property type="evidence" value="ECO:0007669"/>
    <property type="project" value="TreeGrafter"/>
</dbReference>
<feature type="compositionally biased region" description="Polar residues" evidence="4">
    <location>
        <begin position="428"/>
        <end position="438"/>
    </location>
</feature>
<dbReference type="InterPro" id="IPR035979">
    <property type="entry name" value="RBD_domain_sf"/>
</dbReference>
<feature type="region of interest" description="Disordered" evidence="4">
    <location>
        <begin position="428"/>
        <end position="469"/>
    </location>
</feature>
<dbReference type="InterPro" id="IPR025742">
    <property type="entry name" value="CSTF2_hinge"/>
</dbReference>
<comment type="subcellular location">
    <subcellularLocation>
        <location evidence="1">Nucleus</location>
    </subcellularLocation>
</comment>
<dbReference type="InterPro" id="IPR000504">
    <property type="entry name" value="RRM_dom"/>
</dbReference>
<evidence type="ECO:0000313" key="6">
    <source>
        <dbReference type="Proteomes" id="UP001652660"/>
    </source>
</evidence>
<dbReference type="GO" id="GO:0005847">
    <property type="term" value="C:mRNA cleavage and polyadenylation specificity factor complex"/>
    <property type="evidence" value="ECO:0007669"/>
    <property type="project" value="TreeGrafter"/>
</dbReference>
<dbReference type="CDD" id="cd12398">
    <property type="entry name" value="RRM_CSTF2_RNA15_like"/>
    <property type="match status" value="1"/>
</dbReference>
<dbReference type="SMART" id="SM00360">
    <property type="entry name" value="RRM"/>
    <property type="match status" value="1"/>
</dbReference>
<dbReference type="Gene3D" id="1.10.20.70">
    <property type="entry name" value="Transcription termination and cleavage factor, C-terminal domain"/>
    <property type="match status" value="1"/>
</dbReference>
<dbReference type="Gene3D" id="3.30.70.330">
    <property type="match status" value="1"/>
</dbReference>
<reference evidence="6" key="1">
    <citation type="journal article" date="2025" name="Foods">
        <title>Unveiling the Microbial Signatures of Arabica Coffee Cherries: Insights into Ripeness Specific Diversity, Functional Traits, and Implications for Quality and Safety.</title>
        <authorList>
            <consortium name="RefSeq"/>
            <person name="Tenea G.N."/>
            <person name="Cifuentes V."/>
            <person name="Reyes P."/>
            <person name="Cevallos-Vallejos M."/>
        </authorList>
    </citation>
    <scope>NUCLEOTIDE SEQUENCE [LARGE SCALE GENOMIC DNA]</scope>
</reference>
<feature type="domain" description="RRM" evidence="5">
    <location>
        <begin position="9"/>
        <end position="87"/>
    </location>
</feature>
<reference evidence="7" key="2">
    <citation type="submission" date="2025-08" db="UniProtKB">
        <authorList>
            <consortium name="RefSeq"/>
        </authorList>
    </citation>
    <scope>IDENTIFICATION</scope>
    <source>
        <tissue evidence="7">Leaves</tissue>
    </source>
</reference>
<dbReference type="AlphaFoldDB" id="A0A6P6U9C0"/>
<feature type="compositionally biased region" description="Basic and acidic residues" evidence="4">
    <location>
        <begin position="85"/>
        <end position="98"/>
    </location>
</feature>
<sequence>MATSHPQHRCVFVGNIPYDATEEQLKEICEEVGPVVSFRLVIDRETGKPKGYGFCEYKDEETALSARRNLQGYEINGRQLRVDFAENDKNADRNREQGRGGPGMVANVDNQKQFGGPAVLKDSSLLQPIGVSVAMTAASIMAQALGAAQTGGMSNQIGIPSQPTLGSDPLTLHLAKMSRSQLIELMSEMKAMATQNKEQARQLLLACPHLPKAILQAGIMLGIVPPHMLQMPNIRQVSAPPLQPLLQDGMQNQLLTTQNVPGLPPLPQNKGQYSLLPTAQEGAISASRPNSMLNNQHASVTQFPIQPQIQLPQPMQNKVLQQNQLPIQSGNPALSLIRPQSQGNFSFRPQIHAAASSSLKHHVQTPPQMQHLGQVTAAATAASIQTSQSIQPPLLDQGFQQHGSSLLSGIQDSVNKDPRGQVMISRVNDSLDPTNQPSKLVRLNDGRPVPSPTDENMATSASGPSQTFSMTTNQVPKVEEASVSEKQAVQVQLPPDVETALLQQVLLLTPEQVSSLPPDQQQQVIQLQQMLRQAS</sequence>
<dbReference type="PANTHER" id="PTHR45735:SF2">
    <property type="entry name" value="CLEAVAGE STIMULATION FACTOR SUBUNIT 2"/>
    <property type="match status" value="1"/>
</dbReference>
<evidence type="ECO:0000313" key="7">
    <source>
        <dbReference type="RefSeq" id="XP_027087029.1"/>
    </source>
</evidence>
<dbReference type="InterPro" id="IPR012677">
    <property type="entry name" value="Nucleotide-bd_a/b_plait_sf"/>
</dbReference>
<dbReference type="RefSeq" id="XP_027087029.1">
    <property type="nucleotide sequence ID" value="XM_027231228.2"/>
</dbReference>
<dbReference type="GO" id="GO:0031124">
    <property type="term" value="P:mRNA 3'-end processing"/>
    <property type="evidence" value="ECO:0007669"/>
    <property type="project" value="InterPro"/>
</dbReference>
<name>A0A6P6U9C0_COFAR</name>
<evidence type="ECO:0000256" key="1">
    <source>
        <dbReference type="ARBA" id="ARBA00004123"/>
    </source>
</evidence>
<dbReference type="InterPro" id="IPR026896">
    <property type="entry name" value="CSTF_C"/>
</dbReference>
<keyword evidence="2" id="KW-0539">Nucleus</keyword>
<keyword evidence="6" id="KW-1185">Reference proteome</keyword>
<dbReference type="Gene3D" id="1.25.40.630">
    <property type="match status" value="1"/>
</dbReference>
<dbReference type="Pfam" id="PF14327">
    <property type="entry name" value="CSTF2_hinge"/>
    <property type="match status" value="1"/>
</dbReference>
<evidence type="ECO:0000256" key="3">
    <source>
        <dbReference type="PROSITE-ProRule" id="PRU00176"/>
    </source>
</evidence>
<evidence type="ECO:0000256" key="2">
    <source>
        <dbReference type="ARBA" id="ARBA00023242"/>
    </source>
</evidence>
<evidence type="ECO:0000256" key="4">
    <source>
        <dbReference type="SAM" id="MobiDB-lite"/>
    </source>
</evidence>
<dbReference type="SUPFAM" id="SSF54928">
    <property type="entry name" value="RNA-binding domain, RBD"/>
    <property type="match status" value="1"/>
</dbReference>
<dbReference type="Pfam" id="PF14304">
    <property type="entry name" value="CSTF_C"/>
    <property type="match status" value="1"/>
</dbReference>
<dbReference type="Pfam" id="PF00076">
    <property type="entry name" value="RRM_1"/>
    <property type="match status" value="1"/>
</dbReference>
<protein>
    <submittedName>
        <fullName evidence="7">Cleavage stimulating factor 64 isoform X1</fullName>
    </submittedName>
</protein>
<dbReference type="FunFam" id="3.30.70.330:FF:000378">
    <property type="entry name" value="Cleavage stimulating factor 64"/>
    <property type="match status" value="1"/>
</dbReference>
<keyword evidence="3" id="KW-0694">RNA-binding</keyword>
<gene>
    <name evidence="7" type="primary">LOC113708668</name>
</gene>
<proteinExistence type="predicted"/>
<evidence type="ECO:0000259" key="5">
    <source>
        <dbReference type="PROSITE" id="PS50102"/>
    </source>
</evidence>
<dbReference type="PROSITE" id="PS50102">
    <property type="entry name" value="RRM"/>
    <property type="match status" value="1"/>
</dbReference>
<dbReference type="PANTHER" id="PTHR45735">
    <property type="entry name" value="CLEAVAGE STIMULATION FACTOR SUBUNIT 2"/>
    <property type="match status" value="1"/>
</dbReference>
<organism evidence="6 7">
    <name type="scientific">Coffea arabica</name>
    <name type="common">Arabian coffee</name>
    <dbReference type="NCBI Taxonomy" id="13443"/>
    <lineage>
        <taxon>Eukaryota</taxon>
        <taxon>Viridiplantae</taxon>
        <taxon>Streptophyta</taxon>
        <taxon>Embryophyta</taxon>
        <taxon>Tracheophyta</taxon>
        <taxon>Spermatophyta</taxon>
        <taxon>Magnoliopsida</taxon>
        <taxon>eudicotyledons</taxon>
        <taxon>Gunneridae</taxon>
        <taxon>Pentapetalae</taxon>
        <taxon>asterids</taxon>
        <taxon>lamiids</taxon>
        <taxon>Gentianales</taxon>
        <taxon>Rubiaceae</taxon>
        <taxon>Ixoroideae</taxon>
        <taxon>Gardenieae complex</taxon>
        <taxon>Bertiereae - Coffeeae clade</taxon>
        <taxon>Coffeeae</taxon>
        <taxon>Coffea</taxon>
    </lineage>
</organism>
<dbReference type="FunFam" id="1.25.40.630:FF:000002">
    <property type="entry name" value="Cleavage stimulating factor 64"/>
    <property type="match status" value="1"/>
</dbReference>
<feature type="compositionally biased region" description="Polar residues" evidence="4">
    <location>
        <begin position="453"/>
        <end position="469"/>
    </location>
</feature>
<dbReference type="OrthoDB" id="272703at2759"/>